<dbReference type="PROSITE" id="PS00086">
    <property type="entry name" value="CYTOCHROME_P450"/>
    <property type="match status" value="1"/>
</dbReference>
<comment type="cofactor">
    <cofactor evidence="11">
        <name>heme</name>
        <dbReference type="ChEBI" id="CHEBI:30413"/>
    </cofactor>
</comment>
<evidence type="ECO:0000256" key="7">
    <source>
        <dbReference type="ARBA" id="ARBA00023002"/>
    </source>
</evidence>
<proteinExistence type="inferred from homology"/>
<evidence type="ECO:0000256" key="12">
    <source>
        <dbReference type="RuleBase" id="RU000461"/>
    </source>
</evidence>
<evidence type="ECO:0000256" key="1">
    <source>
        <dbReference type="ARBA" id="ARBA00004370"/>
    </source>
</evidence>
<dbReference type="GO" id="GO:0016705">
    <property type="term" value="F:oxidoreductase activity, acting on paired donors, with incorporation or reduction of molecular oxygen"/>
    <property type="evidence" value="ECO:0007669"/>
    <property type="project" value="InterPro"/>
</dbReference>
<evidence type="ECO:0000256" key="2">
    <source>
        <dbReference type="ARBA" id="ARBA00010617"/>
    </source>
</evidence>
<dbReference type="GO" id="GO:0004497">
    <property type="term" value="F:monooxygenase activity"/>
    <property type="evidence" value="ECO:0007669"/>
    <property type="project" value="UniProtKB-KW"/>
</dbReference>
<dbReference type="Pfam" id="PF00067">
    <property type="entry name" value="p450"/>
    <property type="match status" value="1"/>
</dbReference>
<dbReference type="eggNOG" id="KOG0157">
    <property type="taxonomic scope" value="Eukaryota"/>
</dbReference>
<evidence type="ECO:0000256" key="10">
    <source>
        <dbReference type="ARBA" id="ARBA00023136"/>
    </source>
</evidence>
<evidence type="ECO:0000256" key="5">
    <source>
        <dbReference type="ARBA" id="ARBA00022723"/>
    </source>
</evidence>
<dbReference type="PANTHER" id="PTHR24282:SF211">
    <property type="entry name" value="CYTOCHROME P450-RELATED"/>
    <property type="match status" value="1"/>
</dbReference>
<comment type="subcellular location">
    <subcellularLocation>
        <location evidence="1">Membrane</location>
    </subcellularLocation>
</comment>
<dbReference type="InterPro" id="IPR001128">
    <property type="entry name" value="Cyt_P450"/>
</dbReference>
<keyword evidence="4" id="KW-0812">Transmembrane</keyword>
<accession>U5D8P2</accession>
<dbReference type="Gramene" id="ERN17797">
    <property type="protein sequence ID" value="ERN17797"/>
    <property type="gene ID" value="AMTR_s00047p00158950"/>
</dbReference>
<dbReference type="STRING" id="13333.U5D8P2"/>
<keyword evidence="3 11" id="KW-0349">Heme</keyword>
<evidence type="ECO:0000313" key="13">
    <source>
        <dbReference type="EMBL" id="ERN17797.1"/>
    </source>
</evidence>
<gene>
    <name evidence="13" type="ORF">AMTR_s00047p00158950</name>
</gene>
<dbReference type="Gene3D" id="1.10.630.10">
    <property type="entry name" value="Cytochrome P450"/>
    <property type="match status" value="1"/>
</dbReference>
<evidence type="ECO:0000256" key="11">
    <source>
        <dbReference type="PIRSR" id="PIRSR602401-1"/>
    </source>
</evidence>
<dbReference type="OMA" id="NRIERAC"/>
<organism evidence="13 14">
    <name type="scientific">Amborella trichopoda</name>
    <dbReference type="NCBI Taxonomy" id="13333"/>
    <lineage>
        <taxon>Eukaryota</taxon>
        <taxon>Viridiplantae</taxon>
        <taxon>Streptophyta</taxon>
        <taxon>Embryophyta</taxon>
        <taxon>Tracheophyta</taxon>
        <taxon>Spermatophyta</taxon>
        <taxon>Magnoliopsida</taxon>
        <taxon>Amborellales</taxon>
        <taxon>Amborellaceae</taxon>
        <taxon>Amborella</taxon>
    </lineage>
</organism>
<dbReference type="GO" id="GO:0005506">
    <property type="term" value="F:iron ion binding"/>
    <property type="evidence" value="ECO:0007669"/>
    <property type="project" value="InterPro"/>
</dbReference>
<dbReference type="GO" id="GO:0020037">
    <property type="term" value="F:heme binding"/>
    <property type="evidence" value="ECO:0007669"/>
    <property type="project" value="InterPro"/>
</dbReference>
<reference evidence="14" key="1">
    <citation type="journal article" date="2013" name="Science">
        <title>The Amborella genome and the evolution of flowering plants.</title>
        <authorList>
            <consortium name="Amborella Genome Project"/>
        </authorList>
    </citation>
    <scope>NUCLEOTIDE SEQUENCE [LARGE SCALE GENOMIC DNA]</scope>
</reference>
<evidence type="ECO:0000256" key="3">
    <source>
        <dbReference type="ARBA" id="ARBA00022617"/>
    </source>
</evidence>
<dbReference type="GO" id="GO:0016020">
    <property type="term" value="C:membrane"/>
    <property type="evidence" value="ECO:0007669"/>
    <property type="project" value="UniProtKB-SubCell"/>
</dbReference>
<evidence type="ECO:0000313" key="14">
    <source>
        <dbReference type="Proteomes" id="UP000017836"/>
    </source>
</evidence>
<comment type="similarity">
    <text evidence="2 12">Belongs to the cytochrome P450 family.</text>
</comment>
<dbReference type="Proteomes" id="UP000017836">
    <property type="component" value="Unassembled WGS sequence"/>
</dbReference>
<dbReference type="InterPro" id="IPR017972">
    <property type="entry name" value="Cyt_P450_CS"/>
</dbReference>
<keyword evidence="14" id="KW-1185">Reference proteome</keyword>
<dbReference type="InterPro" id="IPR050665">
    <property type="entry name" value="Cytochrome_P450_Monooxygen"/>
</dbReference>
<dbReference type="EMBL" id="KI392311">
    <property type="protein sequence ID" value="ERN17797.1"/>
    <property type="molecule type" value="Genomic_DNA"/>
</dbReference>
<sequence length="141" mass="15797">MNMIINESLRLYPPIQHQNKVSTKKARVGKYTIPSGMELVVPILTVHHDPSQWGEDVNLFNPDRFAQGVMNAASTQVSFIPFGHGPRICVGLNFATLEAKVALSMILRRYTFTLSPSYQHAPIHRITMVPQHGAQIIIHSL</sequence>
<dbReference type="InterPro" id="IPR002401">
    <property type="entry name" value="Cyt_P450_E_grp-I"/>
</dbReference>
<keyword evidence="9 12" id="KW-0503">Monooxygenase</keyword>
<dbReference type="HOGENOM" id="CLU_001570_5_10_1"/>
<protein>
    <recommendedName>
        <fullName evidence="15">Cytochrome P450</fullName>
    </recommendedName>
</protein>
<keyword evidence="7 12" id="KW-0560">Oxidoreductase</keyword>
<keyword evidence="6" id="KW-1133">Transmembrane helix</keyword>
<keyword evidence="5 11" id="KW-0479">Metal-binding</keyword>
<dbReference type="PANTHER" id="PTHR24282">
    <property type="entry name" value="CYTOCHROME P450 FAMILY MEMBER"/>
    <property type="match status" value="1"/>
</dbReference>
<keyword evidence="10" id="KW-0472">Membrane</keyword>
<evidence type="ECO:0000256" key="4">
    <source>
        <dbReference type="ARBA" id="ARBA00022692"/>
    </source>
</evidence>
<dbReference type="PRINTS" id="PR00463">
    <property type="entry name" value="EP450I"/>
</dbReference>
<dbReference type="InterPro" id="IPR036396">
    <property type="entry name" value="Cyt_P450_sf"/>
</dbReference>
<dbReference type="PRINTS" id="PR00385">
    <property type="entry name" value="P450"/>
</dbReference>
<name>U5D8P2_AMBTC</name>
<evidence type="ECO:0000256" key="6">
    <source>
        <dbReference type="ARBA" id="ARBA00022989"/>
    </source>
</evidence>
<evidence type="ECO:0008006" key="15">
    <source>
        <dbReference type="Google" id="ProtNLM"/>
    </source>
</evidence>
<evidence type="ECO:0000256" key="8">
    <source>
        <dbReference type="ARBA" id="ARBA00023004"/>
    </source>
</evidence>
<feature type="binding site" description="axial binding residue" evidence="11">
    <location>
        <position position="89"/>
    </location>
    <ligand>
        <name>heme</name>
        <dbReference type="ChEBI" id="CHEBI:30413"/>
    </ligand>
    <ligandPart>
        <name>Fe</name>
        <dbReference type="ChEBI" id="CHEBI:18248"/>
    </ligandPart>
</feature>
<dbReference type="AlphaFoldDB" id="U5D8P2"/>
<dbReference type="SUPFAM" id="SSF48264">
    <property type="entry name" value="Cytochrome P450"/>
    <property type="match status" value="1"/>
</dbReference>
<keyword evidence="8 11" id="KW-0408">Iron</keyword>
<evidence type="ECO:0000256" key="9">
    <source>
        <dbReference type="ARBA" id="ARBA00023033"/>
    </source>
</evidence>